<evidence type="ECO:0000256" key="5">
    <source>
        <dbReference type="ARBA" id="ARBA00022801"/>
    </source>
</evidence>
<dbReference type="MEROPS" id="M43.007"/>
<dbReference type="GO" id="GO:0006508">
    <property type="term" value="P:proteolysis"/>
    <property type="evidence" value="ECO:0007669"/>
    <property type="project" value="UniProtKB-KW"/>
</dbReference>
<dbReference type="eggNOG" id="COG3291">
    <property type="taxonomic scope" value="Bacteria"/>
</dbReference>
<sequence>MFNFQPITMKKYLLSLAVGAALFTACDDEHKEIVNTPNQEIEVDMSDFYTYTYENEVGRVAADGKQCYSMRVLNRQLDENPGLHQKMYNIERNVRKFIASKKPDGVGGGNGNGGGGDDGGGGSDPVDDGLGVINIPVYVHVIYSNANENISDAQINSQINVLNADYNASNNDLNNIPAEFAGVVGNAQVNFTLAGVTRKASSRTSWGTRDEMKFASNGGVDVVTPESALNIWVCNIGGGILGYAQFPGGSASTDGVVISPQYFGTTGYVSAPFDKGRTATHEVGHYLNLRHIWGDGRCRQDDFVADTPSSDGPNYGCPAYPTVNCKSTDMTMNYMDYTDDACMYMFSEGQKARMRALFASGGARESIIL</sequence>
<keyword evidence="2" id="KW-0645">Protease</keyword>
<dbReference type="PATRIC" id="fig|1237149.3.peg.4508"/>
<keyword evidence="7" id="KW-0482">Metalloprotease</keyword>
<feature type="region of interest" description="Disordered" evidence="9">
    <location>
        <begin position="101"/>
        <end position="126"/>
    </location>
</feature>
<feature type="compositionally biased region" description="Gly residues" evidence="9">
    <location>
        <begin position="105"/>
        <end position="123"/>
    </location>
</feature>
<dbReference type="InterPro" id="IPR008754">
    <property type="entry name" value="Peptidase_M43"/>
</dbReference>
<evidence type="ECO:0000313" key="13">
    <source>
        <dbReference type="Proteomes" id="UP000011135"/>
    </source>
</evidence>
<evidence type="ECO:0000259" key="11">
    <source>
        <dbReference type="Pfam" id="PF05572"/>
    </source>
</evidence>
<name>L8JMN7_9BACT</name>
<accession>L8JMN7</accession>
<feature type="domain" description="Peptidase M43 pregnancy-associated plasma-A" evidence="11">
    <location>
        <begin position="242"/>
        <end position="357"/>
    </location>
</feature>
<keyword evidence="6" id="KW-0862">Zinc</keyword>
<comment type="caution">
    <text evidence="12">The sequence shown here is derived from an EMBL/GenBank/DDBJ whole genome shotgun (WGS) entry which is preliminary data.</text>
</comment>
<evidence type="ECO:0000313" key="12">
    <source>
        <dbReference type="EMBL" id="ELR69508.1"/>
    </source>
</evidence>
<dbReference type="GO" id="GO:0046872">
    <property type="term" value="F:metal ion binding"/>
    <property type="evidence" value="ECO:0007669"/>
    <property type="project" value="UniProtKB-KW"/>
</dbReference>
<dbReference type="PANTHER" id="PTHR47466:SF1">
    <property type="entry name" value="METALLOPROTEASE MEP1 (AFU_ORTHOLOGUE AFUA_1G07730)-RELATED"/>
    <property type="match status" value="1"/>
</dbReference>
<feature type="signal peptide" evidence="10">
    <location>
        <begin position="1"/>
        <end position="20"/>
    </location>
</feature>
<keyword evidence="8" id="KW-1015">Disulfide bond</keyword>
<protein>
    <recommendedName>
        <fullName evidence="11">Peptidase M43 pregnancy-associated plasma-A domain-containing protein</fullName>
    </recommendedName>
</protein>
<evidence type="ECO:0000256" key="7">
    <source>
        <dbReference type="ARBA" id="ARBA00023049"/>
    </source>
</evidence>
<evidence type="ECO:0000256" key="1">
    <source>
        <dbReference type="ARBA" id="ARBA00008721"/>
    </source>
</evidence>
<dbReference type="Pfam" id="PF05572">
    <property type="entry name" value="Peptidase_M43"/>
    <property type="match status" value="1"/>
</dbReference>
<dbReference type="EMBL" id="AMZN01000072">
    <property type="protein sequence ID" value="ELR69508.1"/>
    <property type="molecule type" value="Genomic_DNA"/>
</dbReference>
<dbReference type="AlphaFoldDB" id="L8JMN7"/>
<evidence type="ECO:0000256" key="6">
    <source>
        <dbReference type="ARBA" id="ARBA00022833"/>
    </source>
</evidence>
<feature type="chain" id="PRO_5003993896" description="Peptidase M43 pregnancy-associated plasma-A domain-containing protein" evidence="10">
    <location>
        <begin position="21"/>
        <end position="369"/>
    </location>
</feature>
<evidence type="ECO:0000256" key="4">
    <source>
        <dbReference type="ARBA" id="ARBA00022729"/>
    </source>
</evidence>
<evidence type="ECO:0000256" key="10">
    <source>
        <dbReference type="SAM" id="SignalP"/>
    </source>
</evidence>
<dbReference type="SUPFAM" id="SSF55486">
    <property type="entry name" value="Metalloproteases ('zincins'), catalytic domain"/>
    <property type="match status" value="1"/>
</dbReference>
<evidence type="ECO:0000256" key="9">
    <source>
        <dbReference type="SAM" id="MobiDB-lite"/>
    </source>
</evidence>
<keyword evidence="5" id="KW-0378">Hydrolase</keyword>
<organism evidence="12 13">
    <name type="scientific">Fulvivirga imtechensis AK7</name>
    <dbReference type="NCBI Taxonomy" id="1237149"/>
    <lineage>
        <taxon>Bacteria</taxon>
        <taxon>Pseudomonadati</taxon>
        <taxon>Bacteroidota</taxon>
        <taxon>Cytophagia</taxon>
        <taxon>Cytophagales</taxon>
        <taxon>Fulvivirgaceae</taxon>
        <taxon>Fulvivirga</taxon>
    </lineage>
</organism>
<evidence type="ECO:0000256" key="8">
    <source>
        <dbReference type="ARBA" id="ARBA00023157"/>
    </source>
</evidence>
<dbReference type="Gene3D" id="3.40.390.10">
    <property type="entry name" value="Collagenase (Catalytic Domain)"/>
    <property type="match status" value="1"/>
</dbReference>
<dbReference type="GO" id="GO:0008237">
    <property type="term" value="F:metallopeptidase activity"/>
    <property type="evidence" value="ECO:0007669"/>
    <property type="project" value="UniProtKB-KW"/>
</dbReference>
<dbReference type="CDD" id="cd04275">
    <property type="entry name" value="ZnMc_pappalysin_like"/>
    <property type="match status" value="1"/>
</dbReference>
<dbReference type="Proteomes" id="UP000011135">
    <property type="component" value="Unassembled WGS sequence"/>
</dbReference>
<reference evidence="12 13" key="1">
    <citation type="submission" date="2012-12" db="EMBL/GenBank/DDBJ databases">
        <title>Genome assembly of Fulvivirga imtechensis AK7.</title>
        <authorList>
            <person name="Nupur N."/>
            <person name="Khatri I."/>
            <person name="Kumar R."/>
            <person name="Subramanian S."/>
            <person name="Pinnaka A."/>
        </authorList>
    </citation>
    <scope>NUCLEOTIDE SEQUENCE [LARGE SCALE GENOMIC DNA]</scope>
    <source>
        <strain evidence="12 13">AK7</strain>
    </source>
</reference>
<evidence type="ECO:0000256" key="3">
    <source>
        <dbReference type="ARBA" id="ARBA00022723"/>
    </source>
</evidence>
<keyword evidence="3" id="KW-0479">Metal-binding</keyword>
<dbReference type="PANTHER" id="PTHR47466">
    <property type="match status" value="1"/>
</dbReference>
<proteinExistence type="inferred from homology"/>
<dbReference type="STRING" id="1237149.C900_05040"/>
<evidence type="ECO:0000256" key="2">
    <source>
        <dbReference type="ARBA" id="ARBA00022670"/>
    </source>
</evidence>
<keyword evidence="13" id="KW-1185">Reference proteome</keyword>
<dbReference type="InterPro" id="IPR024079">
    <property type="entry name" value="MetalloPept_cat_dom_sf"/>
</dbReference>
<keyword evidence="4 10" id="KW-0732">Signal</keyword>
<comment type="similarity">
    <text evidence="1">Belongs to the peptidase M43B family.</text>
</comment>
<gene>
    <name evidence="12" type="ORF">C900_05040</name>
</gene>